<evidence type="ECO:0000313" key="17">
    <source>
        <dbReference type="Proteomes" id="UP000823757"/>
    </source>
</evidence>
<dbReference type="SUPFAM" id="SSF51569">
    <property type="entry name" value="Aldolase"/>
    <property type="match status" value="1"/>
</dbReference>
<name>A0A9D9NIQ1_9BACT</name>
<gene>
    <name evidence="12" type="primary">dapA</name>
    <name evidence="16" type="ORF">IAB91_08175</name>
</gene>
<evidence type="ECO:0000256" key="13">
    <source>
        <dbReference type="PIRNR" id="PIRNR001365"/>
    </source>
</evidence>
<dbReference type="Pfam" id="PF00701">
    <property type="entry name" value="DHDPS"/>
    <property type="match status" value="1"/>
</dbReference>
<reference evidence="16" key="1">
    <citation type="submission" date="2020-10" db="EMBL/GenBank/DDBJ databases">
        <authorList>
            <person name="Gilroy R."/>
        </authorList>
    </citation>
    <scope>NUCLEOTIDE SEQUENCE</scope>
    <source>
        <strain evidence="16">B1-13419</strain>
    </source>
</reference>
<dbReference type="AlphaFoldDB" id="A0A9D9NIQ1"/>
<evidence type="ECO:0000256" key="8">
    <source>
        <dbReference type="ARBA" id="ARBA00023154"/>
    </source>
</evidence>
<dbReference type="InterPro" id="IPR002220">
    <property type="entry name" value="DapA-like"/>
</dbReference>
<evidence type="ECO:0000256" key="14">
    <source>
        <dbReference type="PIRSR" id="PIRSR001365-1"/>
    </source>
</evidence>
<dbReference type="PRINTS" id="PR00146">
    <property type="entry name" value="DHPICSNTHASE"/>
</dbReference>
<feature type="binding site" evidence="12 15">
    <location>
        <position position="209"/>
    </location>
    <ligand>
        <name>pyruvate</name>
        <dbReference type="ChEBI" id="CHEBI:15361"/>
    </ligand>
</feature>
<evidence type="ECO:0000256" key="9">
    <source>
        <dbReference type="ARBA" id="ARBA00023239"/>
    </source>
</evidence>
<evidence type="ECO:0000256" key="12">
    <source>
        <dbReference type="HAMAP-Rule" id="MF_00418"/>
    </source>
</evidence>
<reference evidence="16" key="2">
    <citation type="journal article" date="2021" name="PeerJ">
        <title>Extensive microbial diversity within the chicken gut microbiome revealed by metagenomics and culture.</title>
        <authorList>
            <person name="Gilroy R."/>
            <person name="Ravi A."/>
            <person name="Getino M."/>
            <person name="Pursley I."/>
            <person name="Horton D.L."/>
            <person name="Alikhan N.F."/>
            <person name="Baker D."/>
            <person name="Gharbi K."/>
            <person name="Hall N."/>
            <person name="Watson M."/>
            <person name="Adriaenssens E.M."/>
            <person name="Foster-Nyarko E."/>
            <person name="Jarju S."/>
            <person name="Secka A."/>
            <person name="Antonio M."/>
            <person name="Oren A."/>
            <person name="Chaudhuri R.R."/>
            <person name="La Ragione R."/>
            <person name="Hildebrand F."/>
            <person name="Pallen M.J."/>
        </authorList>
    </citation>
    <scope>NUCLEOTIDE SEQUENCE</scope>
    <source>
        <strain evidence="16">B1-13419</strain>
    </source>
</reference>
<comment type="caution">
    <text evidence="16">The sequence shown here is derived from an EMBL/GenBank/DDBJ whole genome shotgun (WGS) entry which is preliminary data.</text>
</comment>
<dbReference type="PANTHER" id="PTHR12128">
    <property type="entry name" value="DIHYDRODIPICOLINATE SYNTHASE"/>
    <property type="match status" value="1"/>
</dbReference>
<evidence type="ECO:0000313" key="16">
    <source>
        <dbReference type="EMBL" id="MBO8475249.1"/>
    </source>
</evidence>
<dbReference type="InterPro" id="IPR005263">
    <property type="entry name" value="DapA"/>
</dbReference>
<evidence type="ECO:0000256" key="6">
    <source>
        <dbReference type="ARBA" id="ARBA00022605"/>
    </source>
</evidence>
<feature type="active site" description="Schiff-base intermediate with substrate" evidence="12 14">
    <location>
        <position position="167"/>
    </location>
</feature>
<keyword evidence="8 12" id="KW-0457">Lysine biosynthesis</keyword>
<sequence length="300" mass="32053">MVKTGGNFTLKGLGTALVTPFRDGDVDYKAFATLVDMQVLGGVDFLVPLGSTGETPCLEDDEKVAITELAASRSGGLPVMVGVGTNSLKHTVRNMRLLEDHGADIFLVVVPYYNKPNQQGQYEYFKAVASETDKPVVLYNVPSRTGANMESDTALKLAETDNIIAIKEASGDLEQIRRIIDGAPEGFTVLSGNDDQTLDIMKSGGAGVISVVSNIAPALMSELVAAAYDGDYAAADLIDKKLQPLYKECFVESNPIPVKAGLASMGLVSNELRLPLVPCRQETYEVMKQIISTLGLGSEE</sequence>
<dbReference type="PIRSF" id="PIRSF001365">
    <property type="entry name" value="DHDPS"/>
    <property type="match status" value="1"/>
</dbReference>
<dbReference type="GO" id="GO:0019877">
    <property type="term" value="P:diaminopimelate biosynthetic process"/>
    <property type="evidence" value="ECO:0007669"/>
    <property type="project" value="UniProtKB-UniRule"/>
</dbReference>
<proteinExistence type="inferred from homology"/>
<evidence type="ECO:0000256" key="2">
    <source>
        <dbReference type="ARBA" id="ARBA00005120"/>
    </source>
</evidence>
<keyword evidence="9 12" id="KW-0456">Lyase</keyword>
<evidence type="ECO:0000256" key="4">
    <source>
        <dbReference type="ARBA" id="ARBA00012086"/>
    </source>
</evidence>
<feature type="site" description="Part of a proton relay during catalysis" evidence="12">
    <location>
        <position position="51"/>
    </location>
</feature>
<evidence type="ECO:0000256" key="5">
    <source>
        <dbReference type="ARBA" id="ARBA00022490"/>
    </source>
</evidence>
<dbReference type="EC" id="4.3.3.7" evidence="4 12"/>
<dbReference type="NCBIfam" id="TIGR00674">
    <property type="entry name" value="dapA"/>
    <property type="match status" value="1"/>
</dbReference>
<dbReference type="Gene3D" id="3.20.20.70">
    <property type="entry name" value="Aldolase class I"/>
    <property type="match status" value="1"/>
</dbReference>
<evidence type="ECO:0000256" key="1">
    <source>
        <dbReference type="ARBA" id="ARBA00003294"/>
    </source>
</evidence>
<evidence type="ECO:0000256" key="10">
    <source>
        <dbReference type="ARBA" id="ARBA00023270"/>
    </source>
</evidence>
<dbReference type="GO" id="GO:0005829">
    <property type="term" value="C:cytosol"/>
    <property type="evidence" value="ECO:0007669"/>
    <property type="project" value="TreeGrafter"/>
</dbReference>
<dbReference type="EMBL" id="JADIMD010000120">
    <property type="protein sequence ID" value="MBO8475249.1"/>
    <property type="molecule type" value="Genomic_DNA"/>
</dbReference>
<accession>A0A9D9NIQ1</accession>
<comment type="caution">
    <text evidence="12">Was originally thought to be a dihydrodipicolinate synthase (DHDPS), catalyzing the condensation of (S)-aspartate-beta-semialdehyde [(S)-ASA] and pyruvate to dihydrodipicolinate (DHDP). However, it was shown in E.coli that the product of the enzymatic reaction is not dihydrodipicolinate but in fact (4S)-4-hydroxy-2,3,4,5-tetrahydro-(2S)-dipicolinic acid (HTPA), and that the consecutive dehydration reaction leading to DHDP is not spontaneous but catalyzed by DapB.</text>
</comment>
<evidence type="ECO:0000256" key="11">
    <source>
        <dbReference type="ARBA" id="ARBA00047836"/>
    </source>
</evidence>
<protein>
    <recommendedName>
        <fullName evidence="4 12">4-hydroxy-tetrahydrodipicolinate synthase</fullName>
        <shortName evidence="12">HTPA synthase</shortName>
        <ecNumber evidence="4 12">4.3.3.7</ecNumber>
    </recommendedName>
</protein>
<dbReference type="Proteomes" id="UP000823757">
    <property type="component" value="Unassembled WGS sequence"/>
</dbReference>
<keyword evidence="10 12" id="KW-0704">Schiff base</keyword>
<organism evidence="16 17">
    <name type="scientific">Candidatus Cryptobacteroides faecigallinarum</name>
    <dbReference type="NCBI Taxonomy" id="2840763"/>
    <lineage>
        <taxon>Bacteria</taxon>
        <taxon>Pseudomonadati</taxon>
        <taxon>Bacteroidota</taxon>
        <taxon>Bacteroidia</taxon>
        <taxon>Bacteroidales</taxon>
        <taxon>Candidatus Cryptobacteroides</taxon>
    </lineage>
</organism>
<dbReference type="InterPro" id="IPR020625">
    <property type="entry name" value="Schiff_base-form_aldolases_AS"/>
</dbReference>
<dbReference type="GO" id="GO:0009089">
    <property type="term" value="P:lysine biosynthetic process via diaminopimelate"/>
    <property type="evidence" value="ECO:0007669"/>
    <property type="project" value="UniProtKB-UniRule"/>
</dbReference>
<comment type="subcellular location">
    <subcellularLocation>
        <location evidence="12">Cytoplasm</location>
    </subcellularLocation>
</comment>
<comment type="catalytic activity">
    <reaction evidence="11 12">
        <text>L-aspartate 4-semialdehyde + pyruvate = (2S,4S)-4-hydroxy-2,3,4,5-tetrahydrodipicolinate + H2O + H(+)</text>
        <dbReference type="Rhea" id="RHEA:34171"/>
        <dbReference type="ChEBI" id="CHEBI:15361"/>
        <dbReference type="ChEBI" id="CHEBI:15377"/>
        <dbReference type="ChEBI" id="CHEBI:15378"/>
        <dbReference type="ChEBI" id="CHEBI:67139"/>
        <dbReference type="ChEBI" id="CHEBI:537519"/>
        <dbReference type="EC" id="4.3.3.7"/>
    </reaction>
</comment>
<keyword evidence="7 12" id="KW-0220">Diaminopimelate biosynthesis</keyword>
<feature type="active site" description="Proton donor/acceptor" evidence="12 14">
    <location>
        <position position="139"/>
    </location>
</feature>
<evidence type="ECO:0000256" key="3">
    <source>
        <dbReference type="ARBA" id="ARBA00007592"/>
    </source>
</evidence>
<feature type="site" description="Part of a proton relay during catalysis" evidence="12">
    <location>
        <position position="113"/>
    </location>
</feature>
<dbReference type="InterPro" id="IPR013785">
    <property type="entry name" value="Aldolase_TIM"/>
</dbReference>
<dbReference type="SMART" id="SM01130">
    <property type="entry name" value="DHDPS"/>
    <property type="match status" value="1"/>
</dbReference>
<feature type="binding site" evidence="12 15">
    <location>
        <position position="52"/>
    </location>
    <ligand>
        <name>pyruvate</name>
        <dbReference type="ChEBI" id="CHEBI:15361"/>
    </ligand>
</feature>
<keyword evidence="6 12" id="KW-0028">Amino-acid biosynthesis</keyword>
<dbReference type="CDD" id="cd00950">
    <property type="entry name" value="DHDPS"/>
    <property type="match status" value="1"/>
</dbReference>
<keyword evidence="5 12" id="KW-0963">Cytoplasm</keyword>
<comment type="similarity">
    <text evidence="3 12 13">Belongs to the DapA family.</text>
</comment>
<comment type="subunit">
    <text evidence="12">Homotetramer; dimer of dimers.</text>
</comment>
<dbReference type="HAMAP" id="MF_00418">
    <property type="entry name" value="DapA"/>
    <property type="match status" value="1"/>
</dbReference>
<comment type="pathway">
    <text evidence="2 12">Amino-acid biosynthesis; L-lysine biosynthesis via DAP pathway; (S)-tetrahydrodipicolinate from L-aspartate: step 3/4.</text>
</comment>
<evidence type="ECO:0000256" key="15">
    <source>
        <dbReference type="PIRSR" id="PIRSR001365-2"/>
    </source>
</evidence>
<comment type="function">
    <text evidence="1 12">Catalyzes the condensation of (S)-aspartate-beta-semialdehyde [(S)-ASA] and pyruvate to 4-hydroxy-tetrahydrodipicolinate (HTPA).</text>
</comment>
<dbReference type="PROSITE" id="PS00666">
    <property type="entry name" value="DHDPS_2"/>
    <property type="match status" value="1"/>
</dbReference>
<dbReference type="PANTHER" id="PTHR12128:SF66">
    <property type="entry name" value="4-HYDROXY-2-OXOGLUTARATE ALDOLASE, MITOCHONDRIAL"/>
    <property type="match status" value="1"/>
</dbReference>
<evidence type="ECO:0000256" key="7">
    <source>
        <dbReference type="ARBA" id="ARBA00022915"/>
    </source>
</evidence>
<dbReference type="GO" id="GO:0008840">
    <property type="term" value="F:4-hydroxy-tetrahydrodipicolinate synthase activity"/>
    <property type="evidence" value="ECO:0007669"/>
    <property type="project" value="UniProtKB-UniRule"/>
</dbReference>